<organism evidence="1 2">
    <name type="scientific">Vulcanisaeta distributa (strain DSM 14429 / JCM 11212 / NBRC 100878 / IC-017)</name>
    <dbReference type="NCBI Taxonomy" id="572478"/>
    <lineage>
        <taxon>Archaea</taxon>
        <taxon>Thermoproteota</taxon>
        <taxon>Thermoprotei</taxon>
        <taxon>Thermoproteales</taxon>
        <taxon>Thermoproteaceae</taxon>
        <taxon>Vulcanisaeta</taxon>
    </lineage>
</organism>
<dbReference type="HOGENOM" id="CLU_3380004_0_0_2"/>
<dbReference type="AlphaFoldDB" id="E1QSQ4"/>
<evidence type="ECO:0000313" key="2">
    <source>
        <dbReference type="Proteomes" id="UP000006681"/>
    </source>
</evidence>
<gene>
    <name evidence="1" type="ordered locus">Vdis_0158</name>
</gene>
<reference evidence="1 2" key="1">
    <citation type="journal article" date="2010" name="Stand. Genomic Sci.">
        <title>Complete genome sequence of Vulcanisaeta distributa type strain (IC-017).</title>
        <authorList>
            <person name="Mavromatis K."/>
            <person name="Sikorski J."/>
            <person name="Pabst E."/>
            <person name="Teshima H."/>
            <person name="Lapidus A."/>
            <person name="Lucas S."/>
            <person name="Nolan M."/>
            <person name="Glavina Del Rio T."/>
            <person name="Cheng J.F."/>
            <person name="Bruce D."/>
            <person name="Goodwin L."/>
            <person name="Pitluck S."/>
            <person name="Liolios K."/>
            <person name="Ivanova N."/>
            <person name="Mikhailova N."/>
            <person name="Pati A."/>
            <person name="Chen A."/>
            <person name="Palaniappan K."/>
            <person name="Land M."/>
            <person name="Hauser L."/>
            <person name="Chang Y.J."/>
            <person name="Jeffries C.D."/>
            <person name="Rohde M."/>
            <person name="Spring S."/>
            <person name="Goker M."/>
            <person name="Wirth R."/>
            <person name="Woyke T."/>
            <person name="Bristow J."/>
            <person name="Eisen J.A."/>
            <person name="Markowitz V."/>
            <person name="Hugenholtz P."/>
            <person name="Klenk H.P."/>
            <person name="Kyrpides N.C."/>
        </authorList>
    </citation>
    <scope>NUCLEOTIDE SEQUENCE [LARGE SCALE GENOMIC DNA]</scope>
    <source>
        <strain evidence="2">DSM 14429 / JCM 11212 / NBRC 100878 / IC-017</strain>
    </source>
</reference>
<reference evidence="2" key="2">
    <citation type="journal article" date="2010" name="Stand. Genomic Sci.">
        <title>Complete genome sequence of Vulcanisaeta distributa type strain (IC-017T).</title>
        <authorList>
            <person name="Mavromatis K."/>
            <person name="Sikorski J."/>
            <person name="Pabst E."/>
            <person name="Teshima H."/>
            <person name="Lapidus A."/>
            <person name="Lucas S."/>
            <person name="Nolan M."/>
            <person name="Glavina Del Rio T."/>
            <person name="Cheng J."/>
            <person name="Bruce D."/>
            <person name="Goodwin L."/>
            <person name="Pitluck S."/>
            <person name="Liolios K."/>
            <person name="Ivanova N."/>
            <person name="Mikhailova N."/>
            <person name="Pati A."/>
            <person name="Chen A."/>
            <person name="Palaniappan K."/>
            <person name="Land M."/>
            <person name="Hauser L."/>
            <person name="Chang Y."/>
            <person name="Jeffries C."/>
            <person name="Rohde M."/>
            <person name="Spring S."/>
            <person name="Goker M."/>
            <person name="Wirth R."/>
            <person name="Woyke T."/>
            <person name="Bristow J."/>
            <person name="Eisen J."/>
            <person name="Markowitz V."/>
            <person name="Hugenholtz P."/>
            <person name="Klenk H."/>
            <person name="Kyrpides N."/>
        </authorList>
    </citation>
    <scope>NUCLEOTIDE SEQUENCE [LARGE SCALE GENOMIC DNA]</scope>
    <source>
        <strain evidence="2">DSM 14429 / JCM 11212 / NBRC 100878 / IC-017</strain>
    </source>
</reference>
<dbReference type="EMBL" id="CP002100">
    <property type="protein sequence ID" value="ADN49571.1"/>
    <property type="molecule type" value="Genomic_DNA"/>
</dbReference>
<accession>E1QSQ4</accession>
<dbReference type="KEGG" id="vdi:Vdis_0158"/>
<sequence>MSKIIYSNALISNVVDEESVRGLLRCIAWPQVN</sequence>
<dbReference type="Proteomes" id="UP000006681">
    <property type="component" value="Chromosome"/>
</dbReference>
<name>E1QSQ4_VULDI</name>
<evidence type="ECO:0000313" key="1">
    <source>
        <dbReference type="EMBL" id="ADN49571.1"/>
    </source>
</evidence>
<keyword evidence="2" id="KW-1185">Reference proteome</keyword>
<proteinExistence type="predicted"/>
<protein>
    <submittedName>
        <fullName evidence="1">Uncharacterized protein</fullName>
    </submittedName>
</protein>